<gene>
    <name evidence="6" type="ORF">CYLTODRAFT_419247</name>
</gene>
<feature type="repeat" description="PPR" evidence="5">
    <location>
        <begin position="409"/>
        <end position="443"/>
    </location>
</feature>
<organism evidence="6 7">
    <name type="scientific">Cylindrobasidium torrendii FP15055 ss-10</name>
    <dbReference type="NCBI Taxonomy" id="1314674"/>
    <lineage>
        <taxon>Eukaryota</taxon>
        <taxon>Fungi</taxon>
        <taxon>Dikarya</taxon>
        <taxon>Basidiomycota</taxon>
        <taxon>Agaricomycotina</taxon>
        <taxon>Agaricomycetes</taxon>
        <taxon>Agaricomycetidae</taxon>
        <taxon>Agaricales</taxon>
        <taxon>Marasmiineae</taxon>
        <taxon>Physalacriaceae</taxon>
        <taxon>Cylindrobasidium</taxon>
    </lineage>
</organism>
<feature type="repeat" description="PPR" evidence="5">
    <location>
        <begin position="260"/>
        <end position="294"/>
    </location>
</feature>
<reference evidence="6 7" key="1">
    <citation type="journal article" date="2015" name="Fungal Genet. Biol.">
        <title>Evolution of novel wood decay mechanisms in Agaricales revealed by the genome sequences of Fistulina hepatica and Cylindrobasidium torrendii.</title>
        <authorList>
            <person name="Floudas D."/>
            <person name="Held B.W."/>
            <person name="Riley R."/>
            <person name="Nagy L.G."/>
            <person name="Koehler G."/>
            <person name="Ransdell A.S."/>
            <person name="Younus H."/>
            <person name="Chow J."/>
            <person name="Chiniquy J."/>
            <person name="Lipzen A."/>
            <person name="Tritt A."/>
            <person name="Sun H."/>
            <person name="Haridas S."/>
            <person name="LaButti K."/>
            <person name="Ohm R.A."/>
            <person name="Kues U."/>
            <person name="Blanchette R.A."/>
            <person name="Grigoriev I.V."/>
            <person name="Minto R.E."/>
            <person name="Hibbett D.S."/>
        </authorList>
    </citation>
    <scope>NUCLEOTIDE SEQUENCE [LARGE SCALE GENOMIC DNA]</scope>
    <source>
        <strain evidence="6 7">FP15055 ss-10</strain>
    </source>
</reference>
<accession>A0A0D7BKA1</accession>
<dbReference type="OrthoDB" id="185373at2759"/>
<evidence type="ECO:0000256" key="1">
    <source>
        <dbReference type="ARBA" id="ARBA00006192"/>
    </source>
</evidence>
<dbReference type="SUPFAM" id="SSF48452">
    <property type="entry name" value="TPR-like"/>
    <property type="match status" value="1"/>
</dbReference>
<dbReference type="InterPro" id="IPR011990">
    <property type="entry name" value="TPR-like_helical_dom_sf"/>
</dbReference>
<sequence length="617" mass="69227">MSRISQLFEQAMSRSDSDLGGGGPWLDELAIVAAAARAPGLLQALLTRLVFSGDSQAALALYEQFISVIDNPGDVQHPDELDAEFDILGPSAHHSSVKYYAARTNVLMLAITAHAVQDDFLGAVKIATKGIRLHSTTTLSFVASIPDPKLKEKVELWLPRLEVARLLHDPVACSIHLRNLGSARRTRALTELYSTVIDGILGKNPYIAPSQAKSSPTLPVWLDNRTWSAFFTAFITAEPKERHLAEVVWDDVERCGIKHPRPMWTSLIDLFAENRQCESARQTFQRMRQAGCAPDSLSYRALLSALLQNKDIDEAEQLFARFQAEVQPTAELEHVMAVYNTYLGRKLELPSEREEATTLFKLMLNGGDGLPEPDVVTFNIFITFYGRQGNNKSIASLLKLMQQRKLEPDMHTYSSLLGALIRSHAHGAVARVFELMEQQGVAIHESVYGTMIVELMKERTVEALGGALDVISRMESAKGQWASVYETFLVAYWRHPFLPPEREALLMQDFKTRLQRKRVRLTIGLYHVFIRAALSPGYPQGVDQAWKLYREMQHRRVVVPLRVSETLLEGLVRHEHLQYALEVCSDLQASGAGDTPALKQLFARVQKLHRTKKRTVG</sequence>
<evidence type="ECO:0000256" key="3">
    <source>
        <dbReference type="ARBA" id="ARBA00044493"/>
    </source>
</evidence>
<dbReference type="Gene3D" id="1.25.40.10">
    <property type="entry name" value="Tetratricopeptide repeat domain"/>
    <property type="match status" value="3"/>
</dbReference>
<feature type="repeat" description="PPR" evidence="5">
    <location>
        <begin position="374"/>
        <end position="408"/>
    </location>
</feature>
<comment type="similarity">
    <text evidence="1">Belongs to the CCM1 family.</text>
</comment>
<comment type="function">
    <text evidence="3">Regulates mitochondrial small subunit maturation by controlling 15S rRNA 5'-end processing. Localizes to the 5' precursor of the 15S rRNA in a position that is subsequently occupied by mS47 in the mature yeast mtSSU. Uses structure and sequence-specific RNA recognition, binding to a single-stranded region of the precursor and specifically recognizing bases -6 to -1. The exchange of Ccm1 for mS47 is coupled to the irreversible removal of precursor rRNA that is accompanied by conformational changes of the mitoribosomal proteins uS5m and mS26. These conformational changes signal completion of 5'-end rRNA processing through protection of the mature 5'-end of the 15S rRNA and stabilization of mS47. The removal of the 5' precursor together with the dissociation of Ccm1 may be catalyzed by the 5'-3' exoribonuclease Pet127. Involved in the specific removal of group I introns in mitochondrial encoded transcripts.</text>
</comment>
<feature type="repeat" description="PPR" evidence="5">
    <location>
        <begin position="295"/>
        <end position="325"/>
    </location>
</feature>
<keyword evidence="2" id="KW-0677">Repeat</keyword>
<protein>
    <recommendedName>
        <fullName evidence="8">Pentacotripeptide-repeat region of PRORP domain-containing protein</fullName>
    </recommendedName>
</protein>
<dbReference type="NCBIfam" id="TIGR00756">
    <property type="entry name" value="PPR"/>
    <property type="match status" value="1"/>
</dbReference>
<evidence type="ECO:0000256" key="2">
    <source>
        <dbReference type="ARBA" id="ARBA00022737"/>
    </source>
</evidence>
<dbReference type="Pfam" id="PF13041">
    <property type="entry name" value="PPR_2"/>
    <property type="match status" value="1"/>
</dbReference>
<dbReference type="Pfam" id="PF13812">
    <property type="entry name" value="PPR_3"/>
    <property type="match status" value="1"/>
</dbReference>
<dbReference type="AlphaFoldDB" id="A0A0D7BKA1"/>
<dbReference type="InterPro" id="IPR002885">
    <property type="entry name" value="PPR_rpt"/>
</dbReference>
<dbReference type="PROSITE" id="PS51375">
    <property type="entry name" value="PPR"/>
    <property type="match status" value="4"/>
</dbReference>
<evidence type="ECO:0000256" key="4">
    <source>
        <dbReference type="ARBA" id="ARBA00044511"/>
    </source>
</evidence>
<proteinExistence type="inferred from homology"/>
<dbReference type="PANTHER" id="PTHR47447:SF24">
    <property type="entry name" value="PENTATRICOPEPTIDE REPEAT-CONTAINING PROTEIN"/>
    <property type="match status" value="1"/>
</dbReference>
<comment type="subunit">
    <text evidence="4">Binds to mitochondrial small subunit 15S rRNA.</text>
</comment>
<name>A0A0D7BKA1_9AGAR</name>
<dbReference type="Proteomes" id="UP000054007">
    <property type="component" value="Unassembled WGS sequence"/>
</dbReference>
<dbReference type="STRING" id="1314674.A0A0D7BKA1"/>
<dbReference type="PANTHER" id="PTHR47447">
    <property type="entry name" value="OS03G0856100 PROTEIN"/>
    <property type="match status" value="1"/>
</dbReference>
<evidence type="ECO:0000313" key="6">
    <source>
        <dbReference type="EMBL" id="KIY70968.1"/>
    </source>
</evidence>
<evidence type="ECO:0008006" key="8">
    <source>
        <dbReference type="Google" id="ProtNLM"/>
    </source>
</evidence>
<dbReference type="EMBL" id="KN880460">
    <property type="protein sequence ID" value="KIY70968.1"/>
    <property type="molecule type" value="Genomic_DNA"/>
</dbReference>
<evidence type="ECO:0000256" key="5">
    <source>
        <dbReference type="PROSITE-ProRule" id="PRU00708"/>
    </source>
</evidence>
<evidence type="ECO:0000313" key="7">
    <source>
        <dbReference type="Proteomes" id="UP000054007"/>
    </source>
</evidence>
<keyword evidence="7" id="KW-1185">Reference proteome</keyword>